<reference evidence="1 2" key="1">
    <citation type="submission" date="2023-02" db="EMBL/GenBank/DDBJ databases">
        <title>Novel Oscillospiraceae bacterial genomes.</title>
        <authorList>
            <person name="Srinivasan S."/>
            <person name="Austin M.N."/>
            <person name="Fiedler T.L."/>
            <person name="Strenk S.M."/>
            <person name="Agnew K.J."/>
            <person name="Nagana Gowda G.A."/>
            <person name="Raftery D."/>
            <person name="Beamer M.A."/>
            <person name="Achilles S.L."/>
            <person name="Wiesenfeld H.C."/>
            <person name="Fredricks D.N."/>
            <person name="Hillier S.L."/>
        </authorList>
    </citation>
    <scope>NUCLEOTIDE SEQUENCE [LARGE SCALE GENOMIC DNA]</scope>
    <source>
        <strain evidence="1 2">CHIC02 1186E3-8</strain>
    </source>
</reference>
<dbReference type="EMBL" id="CP118868">
    <property type="protein sequence ID" value="WEG35278.1"/>
    <property type="molecule type" value="Genomic_DNA"/>
</dbReference>
<organism evidence="1 2">
    <name type="scientific">Amygdalobacter indicium</name>
    <dbReference type="NCBI Taxonomy" id="3029272"/>
    <lineage>
        <taxon>Bacteria</taxon>
        <taxon>Bacillati</taxon>
        <taxon>Bacillota</taxon>
        <taxon>Clostridia</taxon>
        <taxon>Eubacteriales</taxon>
        <taxon>Oscillospiraceae</taxon>
        <taxon>Amygdalobacter</taxon>
    </lineage>
</organism>
<evidence type="ECO:0000313" key="1">
    <source>
        <dbReference type="EMBL" id="WEG35278.1"/>
    </source>
</evidence>
<protein>
    <submittedName>
        <fullName evidence="1">Uncharacterized protein</fullName>
    </submittedName>
</protein>
<accession>A0ABY8C3L9</accession>
<sequence>MKTIFAIWGLFSAIKAVNNTYIQELKTALARYYNSSQIFVVTLDKLQNQLLCSKFDEMFIFYCPEYLTIDEKNFVEQNSEQLKEKQCFLIPLHEVNKFTKINRIELAEIDGSNKSLFSLDNESYLIDTDILAQSSVLLKYSSLAEICARVNRLIEKIDRCEFISFINYPYTSDCNAFFLEMLHSFIQTASACLYIPLISDFEALDLAAISDICPPYEPNGENIWLSNSFNDVEDIDFNRYIKYSKDGLLGVLQLIDKEHSISRINPNNWENFWDSLKLFISKQKHIRKIICQLDVHNEAAWEATLKAGNLIYTCKRNLESCPEFLIPENWKKFLTQETQIKFIPSNEQV</sequence>
<gene>
    <name evidence="1" type="ORF">PYS61_04935</name>
</gene>
<dbReference type="Proteomes" id="UP001220478">
    <property type="component" value="Chromosome"/>
</dbReference>
<proteinExistence type="predicted"/>
<dbReference type="RefSeq" id="WP_315571360.1">
    <property type="nucleotide sequence ID" value="NZ_CP118868.1"/>
</dbReference>
<keyword evidence="2" id="KW-1185">Reference proteome</keyword>
<evidence type="ECO:0000313" key="2">
    <source>
        <dbReference type="Proteomes" id="UP001220478"/>
    </source>
</evidence>
<name>A0ABY8C3L9_9FIRM</name>